<proteinExistence type="predicted"/>
<feature type="domain" description="Peptidase A2" evidence="2">
    <location>
        <begin position="44"/>
        <end position="80"/>
    </location>
</feature>
<dbReference type="InterPro" id="IPR021109">
    <property type="entry name" value="Peptidase_aspartic_dom_sf"/>
</dbReference>
<organism evidence="3 4">
    <name type="scientific">Roseisolibacter agri</name>
    <dbReference type="NCBI Taxonomy" id="2014610"/>
    <lineage>
        <taxon>Bacteria</taxon>
        <taxon>Pseudomonadati</taxon>
        <taxon>Gemmatimonadota</taxon>
        <taxon>Gemmatimonadia</taxon>
        <taxon>Gemmatimonadales</taxon>
        <taxon>Gemmatimonadaceae</taxon>
        <taxon>Roseisolibacter</taxon>
    </lineage>
</organism>
<dbReference type="AlphaFoldDB" id="A0AA37Q169"/>
<dbReference type="SUPFAM" id="SSF50630">
    <property type="entry name" value="Acid proteases"/>
    <property type="match status" value="1"/>
</dbReference>
<dbReference type="GO" id="GO:0004190">
    <property type="term" value="F:aspartic-type endopeptidase activity"/>
    <property type="evidence" value="ECO:0007669"/>
    <property type="project" value="InterPro"/>
</dbReference>
<dbReference type="Proteomes" id="UP001161325">
    <property type="component" value="Unassembled WGS sequence"/>
</dbReference>
<dbReference type="PROSITE" id="PS50175">
    <property type="entry name" value="ASP_PROT_RETROV"/>
    <property type="match status" value="1"/>
</dbReference>
<dbReference type="CDD" id="cd05483">
    <property type="entry name" value="retropepsin_like_bacteria"/>
    <property type="match status" value="1"/>
</dbReference>
<dbReference type="Pfam" id="PF13650">
    <property type="entry name" value="Asp_protease_2"/>
    <property type="match status" value="1"/>
</dbReference>
<name>A0AA37Q169_9BACT</name>
<gene>
    <name evidence="3" type="ORF">rosag_12230</name>
</gene>
<evidence type="ECO:0000259" key="2">
    <source>
        <dbReference type="PROSITE" id="PS50175"/>
    </source>
</evidence>
<keyword evidence="1" id="KW-0378">Hydrolase</keyword>
<dbReference type="InterPro" id="IPR001969">
    <property type="entry name" value="Aspartic_peptidase_AS"/>
</dbReference>
<sequence>MDDSGTGPVDLATFLTAHGFAAVPLQVNAVGHFECEAHVNGQPARLLLDTGASHTVLATPSAERLGLRTTPSAERAHGVGASHHATETAVLDELRLGAVRLRDVAVWTFDLSHVNHALAARGGAPVDGALGGDVLRPAEAVIDYARATLYLRPARA</sequence>
<keyword evidence="4" id="KW-1185">Reference proteome</keyword>
<dbReference type="GO" id="GO:0006508">
    <property type="term" value="P:proteolysis"/>
    <property type="evidence" value="ECO:0007669"/>
    <property type="project" value="InterPro"/>
</dbReference>
<dbReference type="EMBL" id="BRXS01000002">
    <property type="protein sequence ID" value="GLC24710.1"/>
    <property type="molecule type" value="Genomic_DNA"/>
</dbReference>
<evidence type="ECO:0000256" key="1">
    <source>
        <dbReference type="ARBA" id="ARBA00022801"/>
    </source>
</evidence>
<protein>
    <recommendedName>
        <fullName evidence="2">Peptidase A2 domain-containing protein</fullName>
    </recommendedName>
</protein>
<accession>A0AA37Q169</accession>
<dbReference type="InterPro" id="IPR001995">
    <property type="entry name" value="Peptidase_A2_cat"/>
</dbReference>
<dbReference type="RefSeq" id="WP_284349157.1">
    <property type="nucleotide sequence ID" value="NZ_BRXS01000002.1"/>
</dbReference>
<dbReference type="PROSITE" id="PS00141">
    <property type="entry name" value="ASP_PROTEASE"/>
    <property type="match status" value="1"/>
</dbReference>
<dbReference type="Gene3D" id="2.40.70.10">
    <property type="entry name" value="Acid Proteases"/>
    <property type="match status" value="1"/>
</dbReference>
<reference evidence="3" key="1">
    <citation type="submission" date="2022-08" db="EMBL/GenBank/DDBJ databases">
        <title>Draft genome sequencing of Roseisolibacter agri AW1220.</title>
        <authorList>
            <person name="Tobiishi Y."/>
            <person name="Tonouchi A."/>
        </authorList>
    </citation>
    <scope>NUCLEOTIDE SEQUENCE</scope>
    <source>
        <strain evidence="3">AW1220</strain>
    </source>
</reference>
<evidence type="ECO:0000313" key="3">
    <source>
        <dbReference type="EMBL" id="GLC24710.1"/>
    </source>
</evidence>
<dbReference type="InterPro" id="IPR034122">
    <property type="entry name" value="Retropepsin-like_bacterial"/>
</dbReference>
<comment type="caution">
    <text evidence="3">The sequence shown here is derived from an EMBL/GenBank/DDBJ whole genome shotgun (WGS) entry which is preliminary data.</text>
</comment>
<evidence type="ECO:0000313" key="4">
    <source>
        <dbReference type="Proteomes" id="UP001161325"/>
    </source>
</evidence>